<evidence type="ECO:0000256" key="1">
    <source>
        <dbReference type="SAM" id="MobiDB-lite"/>
    </source>
</evidence>
<feature type="compositionally biased region" description="Polar residues" evidence="1">
    <location>
        <begin position="151"/>
        <end position="164"/>
    </location>
</feature>
<feature type="compositionally biased region" description="Polar residues" evidence="1">
    <location>
        <begin position="121"/>
        <end position="134"/>
    </location>
</feature>
<accession>A0A1R2AYS6</accession>
<gene>
    <name evidence="2" type="ORF">SteCoe_32543</name>
</gene>
<proteinExistence type="predicted"/>
<feature type="compositionally biased region" description="Basic and acidic residues" evidence="1">
    <location>
        <begin position="104"/>
        <end position="118"/>
    </location>
</feature>
<protein>
    <submittedName>
        <fullName evidence="2">Uncharacterized protein</fullName>
    </submittedName>
</protein>
<sequence>MSRDTVIIQETPKYFQGEDRPAKPKKVVHLVTYPNFLSCDGDHSQDRPFTNSSPARKKKLFERSQFYSEKGYVPPYNDFKQDRKKIEIKEGHHALSTTNPLKFDPSEKVPEDKAEIKRSPFKNQSNLSGANAQPINDEIYRASKRMHSGKYTDSSSMKLSLSYI</sequence>
<dbReference type="AlphaFoldDB" id="A0A1R2AYS6"/>
<name>A0A1R2AYS6_9CILI</name>
<evidence type="ECO:0000313" key="3">
    <source>
        <dbReference type="Proteomes" id="UP000187209"/>
    </source>
</evidence>
<evidence type="ECO:0000313" key="2">
    <source>
        <dbReference type="EMBL" id="OMJ69668.1"/>
    </source>
</evidence>
<keyword evidence="3" id="KW-1185">Reference proteome</keyword>
<organism evidence="2 3">
    <name type="scientific">Stentor coeruleus</name>
    <dbReference type="NCBI Taxonomy" id="5963"/>
    <lineage>
        <taxon>Eukaryota</taxon>
        <taxon>Sar</taxon>
        <taxon>Alveolata</taxon>
        <taxon>Ciliophora</taxon>
        <taxon>Postciliodesmatophora</taxon>
        <taxon>Heterotrichea</taxon>
        <taxon>Heterotrichida</taxon>
        <taxon>Stentoridae</taxon>
        <taxon>Stentor</taxon>
    </lineage>
</organism>
<comment type="caution">
    <text evidence="2">The sequence shown here is derived from an EMBL/GenBank/DDBJ whole genome shotgun (WGS) entry which is preliminary data.</text>
</comment>
<feature type="region of interest" description="Disordered" evidence="1">
    <location>
        <begin position="91"/>
        <end position="164"/>
    </location>
</feature>
<dbReference type="EMBL" id="MPUH01001171">
    <property type="protein sequence ID" value="OMJ69668.1"/>
    <property type="molecule type" value="Genomic_DNA"/>
</dbReference>
<dbReference type="OrthoDB" id="318715at2759"/>
<dbReference type="Proteomes" id="UP000187209">
    <property type="component" value="Unassembled WGS sequence"/>
</dbReference>
<reference evidence="2 3" key="1">
    <citation type="submission" date="2016-11" db="EMBL/GenBank/DDBJ databases">
        <title>The macronuclear genome of Stentor coeruleus: a giant cell with tiny introns.</title>
        <authorList>
            <person name="Slabodnick M."/>
            <person name="Ruby J.G."/>
            <person name="Reiff S.B."/>
            <person name="Swart E.C."/>
            <person name="Gosai S."/>
            <person name="Prabakaran S."/>
            <person name="Witkowska E."/>
            <person name="Larue G.E."/>
            <person name="Fisher S."/>
            <person name="Freeman R.M."/>
            <person name="Gunawardena J."/>
            <person name="Chu W."/>
            <person name="Stover N.A."/>
            <person name="Gregory B.D."/>
            <person name="Nowacki M."/>
            <person name="Derisi J."/>
            <person name="Roy S.W."/>
            <person name="Marshall W.F."/>
            <person name="Sood P."/>
        </authorList>
    </citation>
    <scope>NUCLEOTIDE SEQUENCE [LARGE SCALE GENOMIC DNA]</scope>
    <source>
        <strain evidence="2">WM001</strain>
    </source>
</reference>